<accession>A0A1C3XWE7</accession>
<dbReference type="RefSeq" id="WP_064685471.1">
    <property type="nucleotide sequence ID" value="NZ_FMAJ01000001.1"/>
</dbReference>
<dbReference type="Proteomes" id="UP000198723">
    <property type="component" value="Unassembled WGS sequence"/>
</dbReference>
<protein>
    <submittedName>
        <fullName evidence="2">Uncharacterized protein</fullName>
    </submittedName>
</protein>
<evidence type="ECO:0000256" key="1">
    <source>
        <dbReference type="SAM" id="SignalP"/>
    </source>
</evidence>
<dbReference type="EMBL" id="FMAJ01000001">
    <property type="protein sequence ID" value="SCB56559.1"/>
    <property type="molecule type" value="Genomic_DNA"/>
</dbReference>
<reference evidence="2 3" key="1">
    <citation type="submission" date="2016-08" db="EMBL/GenBank/DDBJ databases">
        <authorList>
            <person name="Seilhamer J.J."/>
        </authorList>
    </citation>
    <scope>NUCLEOTIDE SEQUENCE [LARGE SCALE GENOMIC DNA]</scope>
    <source>
        <strain evidence="2 3">HBR26</strain>
    </source>
</reference>
<name>A0A1C3XWE7_9HYPH</name>
<dbReference type="AlphaFoldDB" id="A0A1C3XWE7"/>
<keyword evidence="1" id="KW-0732">Signal</keyword>
<feature type="signal peptide" evidence="1">
    <location>
        <begin position="1"/>
        <end position="34"/>
    </location>
</feature>
<sequence>MRRTGLKATLFLRMLCAFSLLLLGFAHQAPQAVASDGYDAAAYMLPDGTFASLCVTVKEADGKTVAFKPNCEACRLSASVILPTPDAGSWLEHKLVSLTNSPIETAAIAGVGAVSRPNSRAPPISV</sequence>
<gene>
    <name evidence="2" type="ORF">GA0061105_101390</name>
</gene>
<feature type="chain" id="PRO_5008687020" evidence="1">
    <location>
        <begin position="35"/>
        <end position="126"/>
    </location>
</feature>
<proteinExistence type="predicted"/>
<evidence type="ECO:0000313" key="3">
    <source>
        <dbReference type="Proteomes" id="UP000198723"/>
    </source>
</evidence>
<evidence type="ECO:0000313" key="2">
    <source>
        <dbReference type="EMBL" id="SCB56559.1"/>
    </source>
</evidence>
<organism evidence="2 3">
    <name type="scientific">Rhizobium aethiopicum</name>
    <dbReference type="NCBI Taxonomy" id="1138170"/>
    <lineage>
        <taxon>Bacteria</taxon>
        <taxon>Pseudomonadati</taxon>
        <taxon>Pseudomonadota</taxon>
        <taxon>Alphaproteobacteria</taxon>
        <taxon>Hyphomicrobiales</taxon>
        <taxon>Rhizobiaceae</taxon>
        <taxon>Rhizobium/Agrobacterium group</taxon>
        <taxon>Rhizobium</taxon>
    </lineage>
</organism>